<feature type="domain" description="Lipid/polyisoprenoid-binding YceI-like" evidence="2">
    <location>
        <begin position="31"/>
        <end position="198"/>
    </location>
</feature>
<keyword evidence="1" id="KW-0732">Signal</keyword>
<proteinExistence type="predicted"/>
<dbReference type="SUPFAM" id="SSF101874">
    <property type="entry name" value="YceI-like"/>
    <property type="match status" value="1"/>
</dbReference>
<comment type="caution">
    <text evidence="3">The sequence shown here is derived from an EMBL/GenBank/DDBJ whole genome shotgun (WGS) entry which is preliminary data.</text>
</comment>
<reference evidence="3" key="1">
    <citation type="submission" date="2023-07" db="EMBL/GenBank/DDBJ databases">
        <title>Gilvimarinus algae sp. nov., isolated from the surface of Kelp.</title>
        <authorList>
            <person name="Sun Y.Y."/>
            <person name="Gong Y."/>
            <person name="Du Z.J."/>
        </authorList>
    </citation>
    <scope>NUCLEOTIDE SEQUENCE</scope>
    <source>
        <strain evidence="3">SDUM040014</strain>
    </source>
</reference>
<gene>
    <name evidence="3" type="ORF">QWI16_04635</name>
</gene>
<dbReference type="PANTHER" id="PTHR34406">
    <property type="entry name" value="PROTEIN YCEI"/>
    <property type="match status" value="1"/>
</dbReference>
<dbReference type="InterPro" id="IPR007372">
    <property type="entry name" value="Lipid/polyisoprenoid-bd_YceI"/>
</dbReference>
<feature type="chain" id="PRO_5045998660" evidence="1">
    <location>
        <begin position="30"/>
        <end position="200"/>
    </location>
</feature>
<evidence type="ECO:0000256" key="1">
    <source>
        <dbReference type="SAM" id="SignalP"/>
    </source>
</evidence>
<dbReference type="EMBL" id="JAULRT010000035">
    <property type="protein sequence ID" value="MDO3381448.1"/>
    <property type="molecule type" value="Genomic_DNA"/>
</dbReference>
<dbReference type="SMART" id="SM00867">
    <property type="entry name" value="YceI"/>
    <property type="match status" value="1"/>
</dbReference>
<evidence type="ECO:0000259" key="2">
    <source>
        <dbReference type="SMART" id="SM00867"/>
    </source>
</evidence>
<feature type="signal peptide" evidence="1">
    <location>
        <begin position="1"/>
        <end position="29"/>
    </location>
</feature>
<dbReference type="NCBIfam" id="NF002994">
    <property type="entry name" value="PRK03757.1"/>
    <property type="match status" value="1"/>
</dbReference>
<dbReference type="PANTHER" id="PTHR34406:SF1">
    <property type="entry name" value="PROTEIN YCEI"/>
    <property type="match status" value="1"/>
</dbReference>
<dbReference type="Pfam" id="PF04264">
    <property type="entry name" value="YceI"/>
    <property type="match status" value="1"/>
</dbReference>
<evidence type="ECO:0000313" key="4">
    <source>
        <dbReference type="Proteomes" id="UP001168380"/>
    </source>
</evidence>
<dbReference type="InterPro" id="IPR036761">
    <property type="entry name" value="TTHA0802/YceI-like_sf"/>
</dbReference>
<organism evidence="3 4">
    <name type="scientific">Gilvimarinus algae</name>
    <dbReference type="NCBI Taxonomy" id="3058037"/>
    <lineage>
        <taxon>Bacteria</taxon>
        <taxon>Pseudomonadati</taxon>
        <taxon>Pseudomonadota</taxon>
        <taxon>Gammaproteobacteria</taxon>
        <taxon>Cellvibrionales</taxon>
        <taxon>Cellvibrionaceae</taxon>
        <taxon>Gilvimarinus</taxon>
    </lineage>
</organism>
<dbReference type="Gene3D" id="2.40.128.110">
    <property type="entry name" value="Lipid/polyisoprenoid-binding, YceI-like"/>
    <property type="match status" value="1"/>
</dbReference>
<name>A0ABT8TEC1_9GAMM</name>
<keyword evidence="4" id="KW-1185">Reference proteome</keyword>
<dbReference type="Proteomes" id="UP001168380">
    <property type="component" value="Unassembled WGS sequence"/>
</dbReference>
<accession>A0ABT8TEC1</accession>
<sequence>MKALHRSLKTAVATAVLTGASLTSVQALAADYVIDAKGAHASINFKIKHLGYSWLTGRFNDFSGDFSYDPAKVEESKIHVTIDTTSIDSNHAERDKHLRGSDFLSVDKFPQAKFVSKRITNVEDGGEEFDVVGDLTLHGVTKEITIEVEKVGEGKDPWGGYRAGFEGDTEIRLKDFGIDYDLGPASQVVELELHVEGIKQ</sequence>
<dbReference type="RefSeq" id="WP_302711585.1">
    <property type="nucleotide sequence ID" value="NZ_JAULRT010000035.1"/>
</dbReference>
<protein>
    <submittedName>
        <fullName evidence="3">YceI family protein</fullName>
    </submittedName>
</protein>
<evidence type="ECO:0000313" key="3">
    <source>
        <dbReference type="EMBL" id="MDO3381448.1"/>
    </source>
</evidence>